<dbReference type="Gene3D" id="1.25.40.20">
    <property type="entry name" value="Ankyrin repeat-containing domain"/>
    <property type="match status" value="2"/>
</dbReference>
<reference evidence="3" key="2">
    <citation type="journal article" date="2015" name="Data Brief">
        <title>Shoot transcriptome of the giant reed, Arundo donax.</title>
        <authorList>
            <person name="Barrero R.A."/>
            <person name="Guerrero F.D."/>
            <person name="Moolhuijzen P."/>
            <person name="Goolsby J.A."/>
            <person name="Tidwell J."/>
            <person name="Bellgard S.E."/>
            <person name="Bellgard M.I."/>
        </authorList>
    </citation>
    <scope>NUCLEOTIDE SEQUENCE</scope>
    <source>
        <tissue evidence="3">Shoot tissue taken approximately 20 cm above the soil surface</tissue>
    </source>
</reference>
<dbReference type="InterPro" id="IPR019734">
    <property type="entry name" value="TPR_rpt"/>
</dbReference>
<protein>
    <recommendedName>
        <fullName evidence="2">Serine/threonine-protein kinase BSK1-like TPR repeats domain-containing protein</fullName>
    </recommendedName>
</protein>
<dbReference type="SUPFAM" id="SSF48452">
    <property type="entry name" value="TPR-like"/>
    <property type="match status" value="1"/>
</dbReference>
<dbReference type="Pfam" id="PF00023">
    <property type="entry name" value="Ank"/>
    <property type="match status" value="2"/>
</dbReference>
<dbReference type="SUPFAM" id="SSF48403">
    <property type="entry name" value="Ankyrin repeat"/>
    <property type="match status" value="1"/>
</dbReference>
<dbReference type="SMART" id="SM00248">
    <property type="entry name" value="ANK"/>
    <property type="match status" value="6"/>
</dbReference>
<dbReference type="Pfam" id="PF25575">
    <property type="entry name" value="TPR_BSK1_C"/>
    <property type="match status" value="1"/>
</dbReference>
<dbReference type="InterPro" id="IPR051616">
    <property type="entry name" value="Cul2-RING_E3_ligase_SR"/>
</dbReference>
<sequence>MAAPFVYSRSSVDGNSQAALLKAALDGDLDRIKGIVRKLGIGNGDQAAALSFHKDGFGVMHCAACQGHLEVCKYLVEELGSDPNMAGDGGPFEGVTPFMSAAQSGDVSTVKYLLDHGADLMKADTKGRTVLHHAVCAGSCKVTEFLLLKGIPVDIDCGHGTPLYQASINEQDKTVKILLDHHANPNTIFCGIGTPLNGALIYRSLKCMKLLIKAGADVNGKGSIASPLVFATGHGGYTNFVQLLLKAGADPNIPDDLGRLPIELAASRDCKEEVEMLFPLTSPIPSVPNWSVDGIMSHAKLENEKPLNEEHMKVRRSMMKSQADKAFRRKEYAMASKFYTEVINQAPSSTLYSNRSLCKLKLGDGEGALSDAYQCRMIRPDWAKACYRQAAAHMLLKEYKQACDALLDAQKLDPGNEEIEQELGKAMELMKIAADENEQ</sequence>
<feature type="domain" description="Serine/threonine-protein kinase BSK1-like TPR repeats" evidence="2">
    <location>
        <begin position="318"/>
        <end position="390"/>
    </location>
</feature>
<dbReference type="PROSITE" id="PS50088">
    <property type="entry name" value="ANK_REPEAT"/>
    <property type="match status" value="3"/>
</dbReference>
<dbReference type="AlphaFoldDB" id="A0A0A9H1R3"/>
<organism evidence="3">
    <name type="scientific">Arundo donax</name>
    <name type="common">Giant reed</name>
    <name type="synonym">Donax arundinaceus</name>
    <dbReference type="NCBI Taxonomy" id="35708"/>
    <lineage>
        <taxon>Eukaryota</taxon>
        <taxon>Viridiplantae</taxon>
        <taxon>Streptophyta</taxon>
        <taxon>Embryophyta</taxon>
        <taxon>Tracheophyta</taxon>
        <taxon>Spermatophyta</taxon>
        <taxon>Magnoliopsida</taxon>
        <taxon>Liliopsida</taxon>
        <taxon>Poales</taxon>
        <taxon>Poaceae</taxon>
        <taxon>PACMAD clade</taxon>
        <taxon>Arundinoideae</taxon>
        <taxon>Arundineae</taxon>
        <taxon>Arundo</taxon>
    </lineage>
</organism>
<feature type="repeat" description="ANK" evidence="1">
    <location>
        <begin position="223"/>
        <end position="256"/>
    </location>
</feature>
<dbReference type="Pfam" id="PF12796">
    <property type="entry name" value="Ank_2"/>
    <property type="match status" value="2"/>
</dbReference>
<evidence type="ECO:0000256" key="1">
    <source>
        <dbReference type="PROSITE-ProRule" id="PRU00023"/>
    </source>
</evidence>
<evidence type="ECO:0000259" key="2">
    <source>
        <dbReference type="Pfam" id="PF25575"/>
    </source>
</evidence>
<proteinExistence type="predicted"/>
<dbReference type="InterPro" id="IPR036770">
    <property type="entry name" value="Ankyrin_rpt-contain_sf"/>
</dbReference>
<dbReference type="InterPro" id="IPR011990">
    <property type="entry name" value="TPR-like_helical_dom_sf"/>
</dbReference>
<dbReference type="EMBL" id="GBRH01168157">
    <property type="protein sequence ID" value="JAE29739.1"/>
    <property type="molecule type" value="Transcribed_RNA"/>
</dbReference>
<feature type="repeat" description="ANK" evidence="1">
    <location>
        <begin position="126"/>
        <end position="158"/>
    </location>
</feature>
<dbReference type="PRINTS" id="PR01415">
    <property type="entry name" value="ANKYRIN"/>
</dbReference>
<evidence type="ECO:0000313" key="3">
    <source>
        <dbReference type="EMBL" id="JAE29739.1"/>
    </source>
</evidence>
<dbReference type="PROSITE" id="PS50297">
    <property type="entry name" value="ANK_REP_REGION"/>
    <property type="match status" value="2"/>
</dbReference>
<feature type="repeat" description="ANK" evidence="1">
    <location>
        <begin position="93"/>
        <end position="125"/>
    </location>
</feature>
<accession>A0A0A9H1R3</accession>
<dbReference type="Gene3D" id="1.25.40.10">
    <property type="entry name" value="Tetratricopeptide repeat domain"/>
    <property type="match status" value="1"/>
</dbReference>
<reference evidence="3" key="1">
    <citation type="submission" date="2014-09" db="EMBL/GenBank/DDBJ databases">
        <authorList>
            <person name="Magalhaes I.L.F."/>
            <person name="Oliveira U."/>
            <person name="Santos F.R."/>
            <person name="Vidigal T.H.D.A."/>
            <person name="Brescovit A.D."/>
            <person name="Santos A.J."/>
        </authorList>
    </citation>
    <scope>NUCLEOTIDE SEQUENCE</scope>
    <source>
        <tissue evidence="3">Shoot tissue taken approximately 20 cm above the soil surface</tissue>
    </source>
</reference>
<keyword evidence="1" id="KW-0040">ANK repeat</keyword>
<dbReference type="InterPro" id="IPR058209">
    <property type="entry name" value="TPR_BSK1_C"/>
</dbReference>
<dbReference type="SMART" id="SM00028">
    <property type="entry name" value="TPR"/>
    <property type="match status" value="2"/>
</dbReference>
<dbReference type="InterPro" id="IPR002110">
    <property type="entry name" value="Ankyrin_rpt"/>
</dbReference>
<dbReference type="PANTHER" id="PTHR46224:SF10">
    <property type="entry name" value="OS01G0189100 PROTEIN"/>
    <property type="match status" value="1"/>
</dbReference>
<name>A0A0A9H1R3_ARUDO</name>
<dbReference type="PANTHER" id="PTHR46224">
    <property type="entry name" value="ANKYRIN REPEAT FAMILY PROTEIN"/>
    <property type="match status" value="1"/>
</dbReference>